<reference evidence="1" key="2">
    <citation type="submission" date="2023-05" db="EMBL/GenBank/DDBJ databases">
        <authorList>
            <consortium name="Lawrence Berkeley National Laboratory"/>
            <person name="Steindorff A."/>
            <person name="Hensen N."/>
            <person name="Bonometti L."/>
            <person name="Westerberg I."/>
            <person name="Brannstrom I.O."/>
            <person name="Guillou S."/>
            <person name="Cros-Aarteil S."/>
            <person name="Calhoun S."/>
            <person name="Haridas S."/>
            <person name="Kuo A."/>
            <person name="Mondo S."/>
            <person name="Pangilinan J."/>
            <person name="Riley R."/>
            <person name="Labutti K."/>
            <person name="Andreopoulos B."/>
            <person name="Lipzen A."/>
            <person name="Chen C."/>
            <person name="Yanf M."/>
            <person name="Daum C."/>
            <person name="Ng V."/>
            <person name="Clum A."/>
            <person name="Ohm R."/>
            <person name="Martin F."/>
            <person name="Silar P."/>
            <person name="Natvig D."/>
            <person name="Lalanne C."/>
            <person name="Gautier V."/>
            <person name="Ament-Velasquez S.L."/>
            <person name="Kruys A."/>
            <person name="Hutchinson M.I."/>
            <person name="Powell A.J."/>
            <person name="Barry K."/>
            <person name="Miller A.N."/>
            <person name="Grigoriev I.V."/>
            <person name="Debuchy R."/>
            <person name="Gladieux P."/>
            <person name="Thoren M.H."/>
            <person name="Johannesson H."/>
        </authorList>
    </citation>
    <scope>NUCLEOTIDE SEQUENCE</scope>
    <source>
        <strain evidence="1">PSN293</strain>
    </source>
</reference>
<keyword evidence="2" id="KW-1185">Reference proteome</keyword>
<evidence type="ECO:0000313" key="1">
    <source>
        <dbReference type="EMBL" id="KAK4210720.1"/>
    </source>
</evidence>
<gene>
    <name evidence="1" type="ORF">QBC37DRAFT_28031</name>
</gene>
<organism evidence="1 2">
    <name type="scientific">Rhypophila decipiens</name>
    <dbReference type="NCBI Taxonomy" id="261697"/>
    <lineage>
        <taxon>Eukaryota</taxon>
        <taxon>Fungi</taxon>
        <taxon>Dikarya</taxon>
        <taxon>Ascomycota</taxon>
        <taxon>Pezizomycotina</taxon>
        <taxon>Sordariomycetes</taxon>
        <taxon>Sordariomycetidae</taxon>
        <taxon>Sordariales</taxon>
        <taxon>Naviculisporaceae</taxon>
        <taxon>Rhypophila</taxon>
    </lineage>
</organism>
<reference evidence="1" key="1">
    <citation type="journal article" date="2023" name="Mol. Phylogenet. Evol.">
        <title>Genome-scale phylogeny and comparative genomics of the fungal order Sordariales.</title>
        <authorList>
            <person name="Hensen N."/>
            <person name="Bonometti L."/>
            <person name="Westerberg I."/>
            <person name="Brannstrom I.O."/>
            <person name="Guillou S."/>
            <person name="Cros-Aarteil S."/>
            <person name="Calhoun S."/>
            <person name="Haridas S."/>
            <person name="Kuo A."/>
            <person name="Mondo S."/>
            <person name="Pangilinan J."/>
            <person name="Riley R."/>
            <person name="LaButti K."/>
            <person name="Andreopoulos B."/>
            <person name="Lipzen A."/>
            <person name="Chen C."/>
            <person name="Yan M."/>
            <person name="Daum C."/>
            <person name="Ng V."/>
            <person name="Clum A."/>
            <person name="Steindorff A."/>
            <person name="Ohm R.A."/>
            <person name="Martin F."/>
            <person name="Silar P."/>
            <person name="Natvig D.O."/>
            <person name="Lalanne C."/>
            <person name="Gautier V."/>
            <person name="Ament-Velasquez S.L."/>
            <person name="Kruys A."/>
            <person name="Hutchinson M.I."/>
            <person name="Powell A.J."/>
            <person name="Barry K."/>
            <person name="Miller A.N."/>
            <person name="Grigoriev I.V."/>
            <person name="Debuchy R."/>
            <person name="Gladieux P."/>
            <person name="Hiltunen Thoren M."/>
            <person name="Johannesson H."/>
        </authorList>
    </citation>
    <scope>NUCLEOTIDE SEQUENCE</scope>
    <source>
        <strain evidence="1">PSN293</strain>
    </source>
</reference>
<accession>A0AAN6Y278</accession>
<comment type="caution">
    <text evidence="1">The sequence shown here is derived from an EMBL/GenBank/DDBJ whole genome shotgun (WGS) entry which is preliminary data.</text>
</comment>
<sequence length="292" mass="32354">MSGRRMFHGEFEDTLVFAQSSFCLAIGKVNCLAAFPDNVDSLLIHRHELTCSLVHRVHWHIPNGRELDIFSGSGNYPFLFAQGLGMCIASCLVDNRNIGGVSTPVPHNFPWLAGREIASHVPLPDQAREGPESRGNYKTCCMGNFGSSTSWADWLKKAVDLQVQDIGLDDSVWVVRVGSAFVVPGSGHALRLRDIQWSAVPDSVDPGRINLEAENCSVGTNYSLRGALSRETSRFTLLLQSQHTNQLITEAKFYGVLTPLGMAGVVLDAENKSERYFWIFKKDWTLLPTTRT</sequence>
<proteinExistence type="predicted"/>
<dbReference type="EMBL" id="MU858167">
    <property type="protein sequence ID" value="KAK4210720.1"/>
    <property type="molecule type" value="Genomic_DNA"/>
</dbReference>
<protein>
    <submittedName>
        <fullName evidence="1">Uncharacterized protein</fullName>
    </submittedName>
</protein>
<dbReference type="AlphaFoldDB" id="A0AAN6Y278"/>
<name>A0AAN6Y278_9PEZI</name>
<evidence type="ECO:0000313" key="2">
    <source>
        <dbReference type="Proteomes" id="UP001301769"/>
    </source>
</evidence>
<dbReference type="Proteomes" id="UP001301769">
    <property type="component" value="Unassembled WGS sequence"/>
</dbReference>